<dbReference type="GO" id="GO:0006082">
    <property type="term" value="P:organic acid metabolic process"/>
    <property type="evidence" value="ECO:0007669"/>
    <property type="project" value="UniProtKB-ARBA"/>
</dbReference>
<dbReference type="PATRIC" id="fig|129848.4.peg.621"/>
<dbReference type="InterPro" id="IPR047212">
    <property type="entry name" value="TPP_POXB-like"/>
</dbReference>
<feature type="domain" description="Rubredoxin-like" evidence="8">
    <location>
        <begin position="1"/>
        <end position="44"/>
    </location>
</feature>
<dbReference type="InterPro" id="IPR047210">
    <property type="entry name" value="TPP_PYR_POXB-like"/>
</dbReference>
<dbReference type="Proteomes" id="UP000094707">
    <property type="component" value="Chromosome I"/>
</dbReference>
<dbReference type="InterPro" id="IPR012001">
    <property type="entry name" value="Thiamin_PyroP_enz_TPP-bd_dom"/>
</dbReference>
<evidence type="ECO:0000256" key="7">
    <source>
        <dbReference type="RuleBase" id="RU362132"/>
    </source>
</evidence>
<dbReference type="GO" id="GO:0030976">
    <property type="term" value="F:thiamine pyrophosphate binding"/>
    <property type="evidence" value="ECO:0007669"/>
    <property type="project" value="InterPro"/>
</dbReference>
<evidence type="ECO:0000313" key="9">
    <source>
        <dbReference type="EMBL" id="SCG85189.1"/>
    </source>
</evidence>
<dbReference type="RefSeq" id="WP_071906383.1">
    <property type="nucleotide sequence ID" value="NZ_LT607756.1"/>
</dbReference>
<dbReference type="STRING" id="118062.MCBB_0616"/>
<evidence type="ECO:0000313" key="10">
    <source>
        <dbReference type="Proteomes" id="UP000094707"/>
    </source>
</evidence>
<dbReference type="SUPFAM" id="SSF57802">
    <property type="entry name" value="Rubredoxin-like"/>
    <property type="match status" value="1"/>
</dbReference>
<dbReference type="FunFam" id="3.40.50.970:FF:000007">
    <property type="entry name" value="Acetolactate synthase"/>
    <property type="match status" value="1"/>
</dbReference>
<evidence type="ECO:0000256" key="5">
    <source>
        <dbReference type="ARBA" id="ARBA00023004"/>
    </source>
</evidence>
<sequence length="590" mass="65140">MAKYRCTVCNYVYDEEVEDVKFDELPENWRCPVCNSPKSAFVFLCEGETCKEPEKAEGEKKTVSEIMIAQMVEWGVKYVFGLPGTSSLGVVDAIRKNDSIQYVQVRHEQAAALMASAYGKLTGHVAACLTIAGPGATNLATGLYDAKLDHAPVLALTGMVKRQLIGPGSFQEIDQHAFFDPVTVFNKTLMSEDQTTSLTTLAIKHALLDRGVSHIGIPNDVQKKPCKGSVISFKDRMPNQAILQPEVLVKKAAKLINDAKRPVVVAGFGAMGHGDKLLELAEKIHAPITTTFRGKGVIDEYNELYVGSHGTIGSTASAELVQKADLLIVVGSSFSDMTQIPEKKSVQIDIDPLMIARRYPVEAPLLGNSSELLPRILESVERKQRPEYLKEIAALKRSWLDLLEEEADSSTSPLRPQYIIKVLNEKLADDAIISLDVGENGWWFGRNFLMKETQKLLMSGYLATMGFGLPAAITAQLVYPERQVACISGDGGFSMVMGEFMTACKYDLPINLFLMDNRQLGMIMQEQKVENYPNWQTDLHNCDFADYAESCGGVGIKVENPEELPEAVYNALNSDKPVLVNIKTDPRRFI</sequence>
<dbReference type="InterPro" id="IPR024935">
    <property type="entry name" value="Rubredoxin_dom"/>
</dbReference>
<evidence type="ECO:0000259" key="8">
    <source>
        <dbReference type="PROSITE" id="PS50903"/>
    </source>
</evidence>
<dbReference type="InterPro" id="IPR012000">
    <property type="entry name" value="Thiamin_PyroP_enz_cen_dom"/>
</dbReference>
<keyword evidence="2" id="KW-0813">Transport</keyword>
<dbReference type="Pfam" id="PF02776">
    <property type="entry name" value="TPP_enzyme_N"/>
    <property type="match status" value="1"/>
</dbReference>
<organism evidence="9 10">
    <name type="scientific">Methanobacterium congolense</name>
    <dbReference type="NCBI Taxonomy" id="118062"/>
    <lineage>
        <taxon>Archaea</taxon>
        <taxon>Methanobacteriati</taxon>
        <taxon>Methanobacteriota</taxon>
        <taxon>Methanomada group</taxon>
        <taxon>Methanobacteria</taxon>
        <taxon>Methanobacteriales</taxon>
        <taxon>Methanobacteriaceae</taxon>
        <taxon>Methanobacterium</taxon>
    </lineage>
</organism>
<dbReference type="KEGG" id="mcub:MCBB_0616"/>
<dbReference type="GeneID" id="30411472"/>
<dbReference type="PANTHER" id="PTHR42981">
    <property type="entry name" value="PYRUVATE DEHYDROGENASE [UBIQUINONE]"/>
    <property type="match status" value="1"/>
</dbReference>
<dbReference type="Pfam" id="PF00205">
    <property type="entry name" value="TPP_enzyme_M"/>
    <property type="match status" value="1"/>
</dbReference>
<dbReference type="AlphaFoldDB" id="A0A1D3L118"/>
<dbReference type="InterPro" id="IPR047211">
    <property type="entry name" value="POXB-like"/>
</dbReference>
<evidence type="ECO:0000256" key="4">
    <source>
        <dbReference type="ARBA" id="ARBA00022982"/>
    </source>
</evidence>
<dbReference type="GO" id="GO:0003824">
    <property type="term" value="F:catalytic activity"/>
    <property type="evidence" value="ECO:0007669"/>
    <property type="project" value="InterPro"/>
</dbReference>
<dbReference type="Pfam" id="PF00301">
    <property type="entry name" value="Rubredoxin"/>
    <property type="match status" value="1"/>
</dbReference>
<dbReference type="GO" id="GO:0044272">
    <property type="term" value="P:sulfur compound biosynthetic process"/>
    <property type="evidence" value="ECO:0007669"/>
    <property type="project" value="UniProtKB-ARBA"/>
</dbReference>
<dbReference type="InterPro" id="IPR011766">
    <property type="entry name" value="TPP_enzyme_TPP-bd"/>
</dbReference>
<dbReference type="CDD" id="cd07039">
    <property type="entry name" value="TPP_PYR_POX"/>
    <property type="match status" value="1"/>
</dbReference>
<accession>A0A1D3L118</accession>
<dbReference type="InterPro" id="IPR029061">
    <property type="entry name" value="THDP-binding"/>
</dbReference>
<dbReference type="EMBL" id="LT607756">
    <property type="protein sequence ID" value="SCG85189.1"/>
    <property type="molecule type" value="Genomic_DNA"/>
</dbReference>
<evidence type="ECO:0000256" key="6">
    <source>
        <dbReference type="ARBA" id="ARBA00023052"/>
    </source>
</evidence>
<evidence type="ECO:0000256" key="3">
    <source>
        <dbReference type="ARBA" id="ARBA00022723"/>
    </source>
</evidence>
<dbReference type="OrthoDB" id="6837at2157"/>
<dbReference type="InterPro" id="IPR024934">
    <property type="entry name" value="Rubredoxin-like_dom"/>
</dbReference>
<comment type="similarity">
    <text evidence="1 7">Belongs to the TPP enzyme family.</text>
</comment>
<reference evidence="9 10" key="1">
    <citation type="submission" date="2016-08" db="EMBL/GenBank/DDBJ databases">
        <authorList>
            <person name="Seilhamer J.J."/>
        </authorList>
    </citation>
    <scope>NUCLEOTIDE SEQUENCE [LARGE SCALE GENOMIC DNA]</scope>
    <source>
        <strain evidence="9">Buetzberg</strain>
    </source>
</reference>
<dbReference type="GO" id="GO:0005506">
    <property type="term" value="F:iron ion binding"/>
    <property type="evidence" value="ECO:0007669"/>
    <property type="project" value="InterPro"/>
</dbReference>
<dbReference type="Gene3D" id="2.20.28.10">
    <property type="match status" value="1"/>
</dbReference>
<evidence type="ECO:0000256" key="1">
    <source>
        <dbReference type="ARBA" id="ARBA00007812"/>
    </source>
</evidence>
<dbReference type="Gene3D" id="3.40.50.970">
    <property type="match status" value="2"/>
</dbReference>
<dbReference type="PANTHER" id="PTHR42981:SF2">
    <property type="entry name" value="PYRUVATE DEHYDROGENASE [UBIQUINONE]"/>
    <property type="match status" value="1"/>
</dbReference>
<gene>
    <name evidence="9" type="primary">ydaP</name>
    <name evidence="9" type="ORF">MCBB_0616</name>
</gene>
<keyword evidence="5" id="KW-0408">Iron</keyword>
<dbReference type="SUPFAM" id="SSF52518">
    <property type="entry name" value="Thiamin diphosphate-binding fold (THDP-binding)"/>
    <property type="match status" value="2"/>
</dbReference>
<keyword evidence="3" id="KW-0479">Metal-binding</keyword>
<dbReference type="GO" id="GO:0000287">
    <property type="term" value="F:magnesium ion binding"/>
    <property type="evidence" value="ECO:0007669"/>
    <property type="project" value="InterPro"/>
</dbReference>
<proteinExistence type="inferred from homology"/>
<dbReference type="Gene3D" id="3.40.50.1220">
    <property type="entry name" value="TPP-binding domain"/>
    <property type="match status" value="1"/>
</dbReference>
<dbReference type="CDD" id="cd02014">
    <property type="entry name" value="TPP_POX"/>
    <property type="match status" value="1"/>
</dbReference>
<protein>
    <submittedName>
        <fullName evidence="9">Putative thiamine pyrophosphate-containing protein YdaP</fullName>
    </submittedName>
</protein>
<keyword evidence="6 7" id="KW-0786">Thiamine pyrophosphate</keyword>
<dbReference type="InterPro" id="IPR029035">
    <property type="entry name" value="DHS-like_NAD/FAD-binding_dom"/>
</dbReference>
<dbReference type="CDD" id="cd00730">
    <property type="entry name" value="rubredoxin"/>
    <property type="match status" value="1"/>
</dbReference>
<dbReference type="PROSITE" id="PS50903">
    <property type="entry name" value="RUBREDOXIN_LIKE"/>
    <property type="match status" value="1"/>
</dbReference>
<evidence type="ECO:0000256" key="2">
    <source>
        <dbReference type="ARBA" id="ARBA00022448"/>
    </source>
</evidence>
<dbReference type="Pfam" id="PF02775">
    <property type="entry name" value="TPP_enzyme_C"/>
    <property type="match status" value="1"/>
</dbReference>
<dbReference type="SUPFAM" id="SSF52467">
    <property type="entry name" value="DHS-like NAD/FAD-binding domain"/>
    <property type="match status" value="1"/>
</dbReference>
<keyword evidence="10" id="KW-1185">Reference proteome</keyword>
<keyword evidence="4" id="KW-0249">Electron transport</keyword>
<name>A0A1D3L118_9EURY</name>